<feature type="transmembrane region" description="Helical" evidence="1">
    <location>
        <begin position="12"/>
        <end position="28"/>
    </location>
</feature>
<protein>
    <submittedName>
        <fullName evidence="2">Permuted papain-like amidase YaeF/Yiix C92 family enzyme</fullName>
    </submittedName>
</protein>
<organism evidence="2 3">
    <name type="scientific">Taibaiella chishuiensis</name>
    <dbReference type="NCBI Taxonomy" id="1434707"/>
    <lineage>
        <taxon>Bacteria</taxon>
        <taxon>Pseudomonadati</taxon>
        <taxon>Bacteroidota</taxon>
        <taxon>Chitinophagia</taxon>
        <taxon>Chitinophagales</taxon>
        <taxon>Chitinophagaceae</taxon>
        <taxon>Taibaiella</taxon>
    </lineage>
</organism>
<dbReference type="Gene3D" id="3.90.1720.10">
    <property type="entry name" value="endopeptidase domain like (from Nostoc punctiforme)"/>
    <property type="match status" value="1"/>
</dbReference>
<dbReference type="AlphaFoldDB" id="A0A2P8CYW3"/>
<dbReference type="Proteomes" id="UP000240572">
    <property type="component" value="Unassembled WGS sequence"/>
</dbReference>
<dbReference type="EMBL" id="PYGD01000009">
    <property type="protein sequence ID" value="PSK90154.1"/>
    <property type="molecule type" value="Genomic_DNA"/>
</dbReference>
<proteinExistence type="predicted"/>
<reference evidence="2 3" key="1">
    <citation type="submission" date="2018-03" db="EMBL/GenBank/DDBJ databases">
        <title>Genomic Encyclopedia of Type Strains, Phase III (KMG-III): the genomes of soil and plant-associated and newly described type strains.</title>
        <authorList>
            <person name="Whitman W."/>
        </authorList>
    </citation>
    <scope>NUCLEOTIDE SEQUENCE [LARGE SCALE GENOMIC DNA]</scope>
    <source>
        <strain evidence="2 3">CGMCC 1.12700</strain>
    </source>
</reference>
<keyword evidence="3" id="KW-1185">Reference proteome</keyword>
<dbReference type="OrthoDB" id="1148539at2"/>
<gene>
    <name evidence="2" type="ORF">B0I18_109160</name>
</gene>
<dbReference type="SUPFAM" id="SSF54001">
    <property type="entry name" value="Cysteine proteinases"/>
    <property type="match status" value="1"/>
</dbReference>
<dbReference type="InterPro" id="IPR024453">
    <property type="entry name" value="Peptidase_C92"/>
</dbReference>
<comment type="caution">
    <text evidence="2">The sequence shown here is derived from an EMBL/GenBank/DDBJ whole genome shotgun (WGS) entry which is preliminary data.</text>
</comment>
<keyword evidence="1" id="KW-1133">Transmembrane helix</keyword>
<accession>A0A2P8CYW3</accession>
<keyword evidence="1" id="KW-0472">Membrane</keyword>
<dbReference type="Pfam" id="PF05708">
    <property type="entry name" value="Peptidase_C92"/>
    <property type="match status" value="1"/>
</dbReference>
<evidence type="ECO:0000313" key="3">
    <source>
        <dbReference type="Proteomes" id="UP000240572"/>
    </source>
</evidence>
<evidence type="ECO:0000256" key="1">
    <source>
        <dbReference type="SAM" id="Phobius"/>
    </source>
</evidence>
<evidence type="ECO:0000313" key="2">
    <source>
        <dbReference type="EMBL" id="PSK90154.1"/>
    </source>
</evidence>
<dbReference type="InterPro" id="IPR038765">
    <property type="entry name" value="Papain-like_cys_pep_sf"/>
</dbReference>
<keyword evidence="1" id="KW-0812">Transmembrane</keyword>
<sequence length="236" mass="27068">MDSTHGNKNRKLHGALLIAMLVVFLVVYNRKLLMDWYDPQPAAVVHTPNMRRAANPWNRYHADSCIQIVKDGDLVLRSGSDAISALFKKVNTRDKSYSHAGIVFIENGYPMVYNLIGNAEDPEAVLRRDSLSAFISPHDNTAYAVYRYKLSRQQVEKLHDLSIRYFKEKRRFDPHFDLATDSSLYCTEFVYKAMIEVTGDKKYLGTTQTANFSFVSVDNLFLKKGIKLVCKIVYIQ</sequence>
<name>A0A2P8CYW3_9BACT</name>